<reference evidence="2" key="1">
    <citation type="submission" date="2022-11" db="UniProtKB">
        <authorList>
            <consortium name="WormBaseParasite"/>
        </authorList>
    </citation>
    <scope>IDENTIFICATION</scope>
</reference>
<organism evidence="1 2">
    <name type="scientific">Panagrolaimus sp. ES5</name>
    <dbReference type="NCBI Taxonomy" id="591445"/>
    <lineage>
        <taxon>Eukaryota</taxon>
        <taxon>Metazoa</taxon>
        <taxon>Ecdysozoa</taxon>
        <taxon>Nematoda</taxon>
        <taxon>Chromadorea</taxon>
        <taxon>Rhabditida</taxon>
        <taxon>Tylenchina</taxon>
        <taxon>Panagrolaimomorpha</taxon>
        <taxon>Panagrolaimoidea</taxon>
        <taxon>Panagrolaimidae</taxon>
        <taxon>Panagrolaimus</taxon>
    </lineage>
</organism>
<accession>A0AC34F6U2</accession>
<dbReference type="WBParaSite" id="ES5_v2.g12433.t1">
    <property type="protein sequence ID" value="ES5_v2.g12433.t1"/>
    <property type="gene ID" value="ES5_v2.g12433"/>
</dbReference>
<evidence type="ECO:0000313" key="2">
    <source>
        <dbReference type="WBParaSite" id="ES5_v2.g12433.t1"/>
    </source>
</evidence>
<protein>
    <submittedName>
        <fullName evidence="2">BTB domain-containing protein</fullName>
    </submittedName>
</protein>
<evidence type="ECO:0000313" key="1">
    <source>
        <dbReference type="Proteomes" id="UP000887579"/>
    </source>
</evidence>
<dbReference type="Proteomes" id="UP000887579">
    <property type="component" value="Unplaced"/>
</dbReference>
<name>A0AC34F6U2_9BILA</name>
<sequence length="371" mass="42754">MDAKQYVYEIEMECFEIFKAQDPAEFDVIFEIDGKKLYADKYKLCKASPTFKAMLSDRWKSEIIKIKDYSFEDFKTFLTFIYSGECSFSDANIFAMVDIAEFYGVKVFKKASDIYLSKMTVSFENVIQFVECANKYSMVKMKEALNTFIAANVSPLIKCEHFYEKSAMKKVVAANQMTLKLEEFFEAVNKWAELQALKKQESDGSLNLDDAIKEELSDILPLFKYEEMNVEFLIKFVVKKSFLFSGEELSDILWAARGKVYVKVIDANGNILKGLLNCPEMDKVGDAIQSQKDILYDTDNCWKTKQTIPSEPSKITENASTIWYLVYDLNGDLALKHKNVLNCTHYILAEMVAESGFYITSKCKIEIYRYA</sequence>
<proteinExistence type="predicted"/>